<keyword evidence="3" id="KW-1185">Reference proteome</keyword>
<dbReference type="WBParaSite" id="HPLM_0001443801-mRNA-1">
    <property type="protein sequence ID" value="HPLM_0001443801-mRNA-1"/>
    <property type="gene ID" value="HPLM_0001443801"/>
</dbReference>
<evidence type="ECO:0000313" key="2">
    <source>
        <dbReference type="EMBL" id="VDO52772.1"/>
    </source>
</evidence>
<sequence>MAALVFFQLYIAAQGSGDPLPQESKDTFKAFISLYSDRLKWSDEWAAKALEYLKSPNTVKADMVITGNQSFSQNNTQLLREKLLKILKPRIDKKGKAIKRLPAGTVYGCNGVVDKKGNEDSISAACLYKKP</sequence>
<feature type="signal peptide" evidence="1">
    <location>
        <begin position="1"/>
        <end position="17"/>
    </location>
</feature>
<gene>
    <name evidence="2" type="ORF">HPLM_LOCUS14430</name>
</gene>
<feature type="chain" id="PRO_5043124017" evidence="1">
    <location>
        <begin position="18"/>
        <end position="131"/>
    </location>
</feature>
<dbReference type="Proteomes" id="UP000268014">
    <property type="component" value="Unassembled WGS sequence"/>
</dbReference>
<evidence type="ECO:0000313" key="4">
    <source>
        <dbReference type="WBParaSite" id="HPLM_0001443801-mRNA-1"/>
    </source>
</evidence>
<reference evidence="4" key="1">
    <citation type="submission" date="2017-02" db="UniProtKB">
        <authorList>
            <consortium name="WormBaseParasite"/>
        </authorList>
    </citation>
    <scope>IDENTIFICATION</scope>
</reference>
<name>A0A0N4WSD2_HAEPC</name>
<organism evidence="4">
    <name type="scientific">Haemonchus placei</name>
    <name type="common">Barber's pole worm</name>
    <dbReference type="NCBI Taxonomy" id="6290"/>
    <lineage>
        <taxon>Eukaryota</taxon>
        <taxon>Metazoa</taxon>
        <taxon>Ecdysozoa</taxon>
        <taxon>Nematoda</taxon>
        <taxon>Chromadorea</taxon>
        <taxon>Rhabditida</taxon>
        <taxon>Rhabditina</taxon>
        <taxon>Rhabditomorpha</taxon>
        <taxon>Strongyloidea</taxon>
        <taxon>Trichostrongylidae</taxon>
        <taxon>Haemonchus</taxon>
    </lineage>
</organism>
<dbReference type="EMBL" id="UZAF01018566">
    <property type="protein sequence ID" value="VDO52772.1"/>
    <property type="molecule type" value="Genomic_DNA"/>
</dbReference>
<evidence type="ECO:0000256" key="1">
    <source>
        <dbReference type="SAM" id="SignalP"/>
    </source>
</evidence>
<evidence type="ECO:0000313" key="3">
    <source>
        <dbReference type="Proteomes" id="UP000268014"/>
    </source>
</evidence>
<proteinExistence type="predicted"/>
<keyword evidence="1" id="KW-0732">Signal</keyword>
<dbReference type="AlphaFoldDB" id="A0A0N4WSD2"/>
<protein>
    <submittedName>
        <fullName evidence="4">Nuclear transport factor 2 family protein</fullName>
    </submittedName>
</protein>
<reference evidence="2 3" key="2">
    <citation type="submission" date="2018-11" db="EMBL/GenBank/DDBJ databases">
        <authorList>
            <consortium name="Pathogen Informatics"/>
        </authorList>
    </citation>
    <scope>NUCLEOTIDE SEQUENCE [LARGE SCALE GENOMIC DNA]</scope>
    <source>
        <strain evidence="2 3">MHpl1</strain>
    </source>
</reference>
<accession>A0A0N4WSD2</accession>